<protein>
    <recommendedName>
        <fullName evidence="3">Post-transcriptional regulator</fullName>
    </recommendedName>
</protein>
<dbReference type="InterPro" id="IPR025716">
    <property type="entry name" value="Post-transcriptional_regulator"/>
</dbReference>
<dbReference type="Pfam" id="PF13797">
    <property type="entry name" value="Post_transc_reg"/>
    <property type="match status" value="1"/>
</dbReference>
<evidence type="ECO:0000313" key="2">
    <source>
        <dbReference type="Proteomes" id="UP000250369"/>
    </source>
</evidence>
<accession>A0A329MQV6</accession>
<reference evidence="1 2" key="1">
    <citation type="journal article" date="2009" name="Int. J. Syst. Evol. Microbiol.">
        <title>Paenibacillus contaminans sp. nov., isolated from a contaminated laboratory plate.</title>
        <authorList>
            <person name="Chou J.H."/>
            <person name="Lee J.H."/>
            <person name="Lin M.C."/>
            <person name="Chang P.S."/>
            <person name="Arun A.B."/>
            <person name="Young C.C."/>
            <person name="Chen W.M."/>
        </authorList>
    </citation>
    <scope>NUCLEOTIDE SEQUENCE [LARGE SCALE GENOMIC DNA]</scope>
    <source>
        <strain evidence="1 2">CKOBP-6</strain>
    </source>
</reference>
<dbReference type="EMBL" id="QMFB01000003">
    <property type="protein sequence ID" value="RAV22164.1"/>
    <property type="molecule type" value="Genomic_DNA"/>
</dbReference>
<comment type="caution">
    <text evidence="1">The sequence shown here is derived from an EMBL/GenBank/DDBJ whole genome shotgun (WGS) entry which is preliminary data.</text>
</comment>
<evidence type="ECO:0000313" key="1">
    <source>
        <dbReference type="EMBL" id="RAV22164.1"/>
    </source>
</evidence>
<keyword evidence="2" id="KW-1185">Reference proteome</keyword>
<proteinExistence type="predicted"/>
<dbReference type="OrthoDB" id="2990595at2"/>
<organism evidence="1 2">
    <name type="scientific">Paenibacillus contaminans</name>
    <dbReference type="NCBI Taxonomy" id="450362"/>
    <lineage>
        <taxon>Bacteria</taxon>
        <taxon>Bacillati</taxon>
        <taxon>Bacillota</taxon>
        <taxon>Bacilli</taxon>
        <taxon>Bacillales</taxon>
        <taxon>Paenibacillaceae</taxon>
        <taxon>Paenibacillus</taxon>
    </lineage>
</organism>
<name>A0A329MQV6_9BACL</name>
<dbReference type="AlphaFoldDB" id="A0A329MQV6"/>
<dbReference type="Proteomes" id="UP000250369">
    <property type="component" value="Unassembled WGS sequence"/>
</dbReference>
<sequence length="74" mass="8564">MTVALENLCISKAAEIRSLGYESVTWRDVWACVTDKYKKKGTPPLHQVVNDIMSLKSTQFMNWMTMRIYKDGSF</sequence>
<gene>
    <name evidence="1" type="ORF">DQG23_07805</name>
</gene>
<evidence type="ECO:0008006" key="3">
    <source>
        <dbReference type="Google" id="ProtNLM"/>
    </source>
</evidence>